<feature type="transmembrane region" description="Helical" evidence="2">
    <location>
        <begin position="57"/>
        <end position="73"/>
    </location>
</feature>
<feature type="compositionally biased region" description="Pro residues" evidence="1">
    <location>
        <begin position="11"/>
        <end position="22"/>
    </location>
</feature>
<proteinExistence type="predicted"/>
<dbReference type="InterPro" id="IPR018580">
    <property type="entry name" value="Uncharacterised_YfhO"/>
</dbReference>
<keyword evidence="2" id="KW-1133">Transmembrane helix</keyword>
<feature type="region of interest" description="Disordered" evidence="1">
    <location>
        <begin position="1"/>
        <end position="50"/>
    </location>
</feature>
<feature type="transmembrane region" description="Helical" evidence="2">
    <location>
        <begin position="128"/>
        <end position="154"/>
    </location>
</feature>
<reference evidence="3" key="1">
    <citation type="submission" date="2020-02" db="EMBL/GenBank/DDBJ databases">
        <authorList>
            <person name="Meier V. D."/>
        </authorList>
    </citation>
    <scope>NUCLEOTIDE SEQUENCE</scope>
    <source>
        <strain evidence="3">AVDCRST_MAG73</strain>
    </source>
</reference>
<dbReference type="EMBL" id="CADCWE010000247">
    <property type="protein sequence ID" value="CAA9561405.1"/>
    <property type="molecule type" value="Genomic_DNA"/>
</dbReference>
<feature type="transmembrane region" description="Helical" evidence="2">
    <location>
        <begin position="276"/>
        <end position="299"/>
    </location>
</feature>
<feature type="transmembrane region" description="Helical" evidence="2">
    <location>
        <begin position="438"/>
        <end position="457"/>
    </location>
</feature>
<evidence type="ECO:0008006" key="4">
    <source>
        <dbReference type="Google" id="ProtNLM"/>
    </source>
</evidence>
<feature type="compositionally biased region" description="Low complexity" evidence="1">
    <location>
        <begin position="33"/>
        <end position="50"/>
    </location>
</feature>
<evidence type="ECO:0000256" key="2">
    <source>
        <dbReference type="SAM" id="Phobius"/>
    </source>
</evidence>
<feature type="transmembrane region" description="Helical" evidence="2">
    <location>
        <begin position="828"/>
        <end position="849"/>
    </location>
</feature>
<dbReference type="AlphaFoldDB" id="A0A6J4UVU9"/>
<dbReference type="Pfam" id="PF09586">
    <property type="entry name" value="YfhO"/>
    <property type="match status" value="1"/>
</dbReference>
<evidence type="ECO:0000256" key="1">
    <source>
        <dbReference type="SAM" id="MobiDB-lite"/>
    </source>
</evidence>
<feature type="transmembrane region" description="Helical" evidence="2">
    <location>
        <begin position="345"/>
        <end position="363"/>
    </location>
</feature>
<evidence type="ECO:0000313" key="3">
    <source>
        <dbReference type="EMBL" id="CAA9561405.1"/>
    </source>
</evidence>
<dbReference type="PANTHER" id="PTHR38454:SF1">
    <property type="entry name" value="INTEGRAL MEMBRANE PROTEIN"/>
    <property type="match status" value="1"/>
</dbReference>
<dbReference type="PANTHER" id="PTHR38454">
    <property type="entry name" value="INTEGRAL MEMBRANE PROTEIN-RELATED"/>
    <property type="match status" value="1"/>
</dbReference>
<keyword evidence="2" id="KW-0472">Membrane</keyword>
<protein>
    <recommendedName>
        <fullName evidence="4">YfhO family protein</fullName>
    </recommendedName>
</protein>
<gene>
    <name evidence="3" type="ORF">AVDCRST_MAG73-3738</name>
</gene>
<feature type="transmembrane region" description="Helical" evidence="2">
    <location>
        <begin position="200"/>
        <end position="217"/>
    </location>
</feature>
<feature type="transmembrane region" description="Helical" evidence="2">
    <location>
        <begin position="247"/>
        <end position="264"/>
    </location>
</feature>
<feature type="transmembrane region" description="Helical" evidence="2">
    <location>
        <begin position="410"/>
        <end position="431"/>
    </location>
</feature>
<feature type="transmembrane region" description="Helical" evidence="2">
    <location>
        <begin position="463"/>
        <end position="484"/>
    </location>
</feature>
<feature type="transmembrane region" description="Helical" evidence="2">
    <location>
        <begin position="166"/>
        <end position="188"/>
    </location>
</feature>
<name>A0A6J4UVU9_9BACT</name>
<accession>A0A6J4UVU9</accession>
<keyword evidence="2" id="KW-0812">Transmembrane</keyword>
<feature type="transmembrane region" description="Helical" evidence="2">
    <location>
        <begin position="370"/>
        <end position="390"/>
    </location>
</feature>
<organism evidence="3">
    <name type="scientific">uncultured Thermomicrobiales bacterium</name>
    <dbReference type="NCBI Taxonomy" id="1645740"/>
    <lineage>
        <taxon>Bacteria</taxon>
        <taxon>Pseudomonadati</taxon>
        <taxon>Thermomicrobiota</taxon>
        <taxon>Thermomicrobia</taxon>
        <taxon>Thermomicrobiales</taxon>
        <taxon>environmental samples</taxon>
    </lineage>
</organism>
<sequence length="859" mass="91338">MVDAGDRSTPGRPPLPAPPSGFPGPLATGTSLPGRDTTGPPAPATTVGPRPVARGDALGVAVLAVLTAVVAWNRLGVDPWMARVDVLTFFLPWYAFMGDRLRALDVPGWNPHLFAGAPFAGDPESGWMYLPAMLFFPFLSAVAAFKAMVLFQLAVAGASTYALARVLRMGATAGLVAAVVFAFGPFLHWNTYCCTIRVQLATWIPLALLGVELALRAGRWRDRVAPWFLAGFALTQMFSGWLGQGLVNGLLLVGSYLGYRALLSPARPGRGLRDRLVVGATTGAAILGLGLAVGAAGILPRLELNPETNLAGGRYDELVGGHNYPPYPFADLLRHLLGDGYDHRAVALGGTAVVLSLLAPALARRRFAVPYFATTTVVVFALSLDTTPLHRLFYLIPRFRVLHEHAPHQVNAVAMIGPAILTGAAVEALGAWRGRRRLLPLVAAPLAAMTAATVALRQGGADLGWMPLLAAAAVTGLVALVLAVRRDEEARPALGRAARSVPALILAVAFLQPTGQEVAESWLGRPLDPGWARFWPPDPVYDRAVAVNAARTDPGGAGAFLRARLAEAGPFRYVGYGGVAHPDEGPSPQTYQHRRTRPNIQAILVNARALRLGLHDVQGYKAVQLKRYVEFLTALNGETQEYHVANLRPGGVRSPLLDLLNVRYVVVDAGLPQDREDVAALTAGRPEVFRTAAVVVYESGAALPRAWIVHDVRPVVRGGALGPLASGAVDPRRTAFVEGPLPPVAVPPESAVESARVTRHEPDAIEIVARAAAPGLLVVSEVYSTGWRAYVDGERVEVLPTNHALRGVPIAPGEHHVELRYEPRSLRLGVPISGASALAMLVAFAAAGYRHIRMGGHRA</sequence>